<organism evidence="2 3">
    <name type="scientific">Porphyromonas levii</name>
    <dbReference type="NCBI Taxonomy" id="28114"/>
    <lineage>
        <taxon>Bacteria</taxon>
        <taxon>Pseudomonadati</taxon>
        <taxon>Bacteroidota</taxon>
        <taxon>Bacteroidia</taxon>
        <taxon>Bacteroidales</taxon>
        <taxon>Porphyromonadaceae</taxon>
        <taxon>Porphyromonas</taxon>
    </lineage>
</organism>
<dbReference type="Proteomes" id="UP000297225">
    <property type="component" value="Unassembled WGS sequence"/>
</dbReference>
<keyword evidence="3" id="KW-1185">Reference proteome</keyword>
<dbReference type="InterPro" id="IPR032492">
    <property type="entry name" value="DUF5045"/>
</dbReference>
<comment type="caution">
    <text evidence="2">The sequence shown here is derived from an EMBL/GenBank/DDBJ whole genome shotgun (WGS) entry which is preliminary data.</text>
</comment>
<evidence type="ECO:0000313" key="2">
    <source>
        <dbReference type="EMBL" id="TFH94010.1"/>
    </source>
</evidence>
<evidence type="ECO:0000313" key="3">
    <source>
        <dbReference type="Proteomes" id="UP000297225"/>
    </source>
</evidence>
<dbReference type="EMBL" id="SPNC01000220">
    <property type="protein sequence ID" value="TFH94010.1"/>
    <property type="molecule type" value="Genomic_DNA"/>
</dbReference>
<gene>
    <name evidence="2" type="ORF">E4P47_09335</name>
</gene>
<evidence type="ECO:0000259" key="1">
    <source>
        <dbReference type="Pfam" id="PF16464"/>
    </source>
</evidence>
<dbReference type="OrthoDB" id="1068041at2"/>
<proteinExistence type="predicted"/>
<protein>
    <submittedName>
        <fullName evidence="2">DUF5045 domain-containing protein</fullName>
    </submittedName>
</protein>
<accession>A0A4Y8WNR7</accession>
<reference evidence="2 3" key="1">
    <citation type="submission" date="2019-03" db="EMBL/GenBank/DDBJ databases">
        <title>Porphyromonas levii Isolated from the Uterus of Dairy Cows.</title>
        <authorList>
            <person name="Francis A.M."/>
        </authorList>
    </citation>
    <scope>NUCLEOTIDE SEQUENCE [LARGE SCALE GENOMIC DNA]</scope>
    <source>
        <strain evidence="2 3">AF5678</strain>
    </source>
</reference>
<name>A0A4Y8WNR7_9PORP</name>
<sequence>MKKIALLSLLLPLLFFSSYEVRAQMPVYDKAKHYQLRSMEVGPWEFSPGWWYFLMHRRYSGASLKWQWRGLKSGFVVNFNDNLYTPNNKVRALSIIEAINTRKKFEEITKSMTKVRDREIVNIADRKVDIVHKDYKILFDRLNLLMAKCIIEYRNTIGKNEQLIEYITEHKKIQDNIDYIKKSYVTNIDREKVYNQELKNLENLVLRCSRSIEIHYMFNTITKLKDNA</sequence>
<dbReference type="Pfam" id="PF16464">
    <property type="entry name" value="DUF5045"/>
    <property type="match status" value="1"/>
</dbReference>
<dbReference type="RefSeq" id="WP_134849266.1">
    <property type="nucleotide sequence ID" value="NZ_CP197400.1"/>
</dbReference>
<feature type="domain" description="DUF5045" evidence="1">
    <location>
        <begin position="24"/>
        <end position="118"/>
    </location>
</feature>
<dbReference type="AlphaFoldDB" id="A0A4Y8WNR7"/>